<dbReference type="OrthoDB" id="1748181at2759"/>
<proteinExistence type="predicted"/>
<evidence type="ECO:0000313" key="2">
    <source>
        <dbReference type="EMBL" id="OMO77670.1"/>
    </source>
</evidence>
<evidence type="ECO:0000256" key="1">
    <source>
        <dbReference type="SAM" id="MobiDB-lite"/>
    </source>
</evidence>
<dbReference type="Proteomes" id="UP000187203">
    <property type="component" value="Unassembled WGS sequence"/>
</dbReference>
<keyword evidence="3" id="KW-1185">Reference proteome</keyword>
<organism evidence="2 3">
    <name type="scientific">Corchorus olitorius</name>
    <dbReference type="NCBI Taxonomy" id="93759"/>
    <lineage>
        <taxon>Eukaryota</taxon>
        <taxon>Viridiplantae</taxon>
        <taxon>Streptophyta</taxon>
        <taxon>Embryophyta</taxon>
        <taxon>Tracheophyta</taxon>
        <taxon>Spermatophyta</taxon>
        <taxon>Magnoliopsida</taxon>
        <taxon>eudicotyledons</taxon>
        <taxon>Gunneridae</taxon>
        <taxon>Pentapetalae</taxon>
        <taxon>rosids</taxon>
        <taxon>malvids</taxon>
        <taxon>Malvales</taxon>
        <taxon>Malvaceae</taxon>
        <taxon>Grewioideae</taxon>
        <taxon>Apeibeae</taxon>
        <taxon>Corchorus</taxon>
    </lineage>
</organism>
<sequence>MDKEKSVNAVPNYGHMKTVEHNVKKAIVPVKQHKDNPQDFQDDNTGIMEKIQPILLQQGEGSKNRDSHEALMETDFNKMGSEEVKSKSNNNEVVFSDKNGRGASKLCQFNRQPSSHKFDNYWTRHEEFRKVVVDSWGSNHASSLQEVTSKIRNCSLEFVHWNKSIYGSLGLKIAKVRQELST</sequence>
<evidence type="ECO:0000313" key="3">
    <source>
        <dbReference type="Proteomes" id="UP000187203"/>
    </source>
</evidence>
<comment type="caution">
    <text evidence="2">The sequence shown here is derived from an EMBL/GenBank/DDBJ whole genome shotgun (WGS) entry which is preliminary data.</text>
</comment>
<accession>A0A1R3I516</accession>
<feature type="region of interest" description="Disordered" evidence="1">
    <location>
        <begin position="1"/>
        <end position="20"/>
    </location>
</feature>
<dbReference type="EMBL" id="AWUE01018904">
    <property type="protein sequence ID" value="OMO77670.1"/>
    <property type="molecule type" value="Genomic_DNA"/>
</dbReference>
<protein>
    <submittedName>
        <fullName evidence="2">Uncharacterized protein</fullName>
    </submittedName>
</protein>
<dbReference type="AlphaFoldDB" id="A0A1R3I516"/>
<reference evidence="3" key="1">
    <citation type="submission" date="2013-09" db="EMBL/GenBank/DDBJ databases">
        <title>Corchorus olitorius genome sequencing.</title>
        <authorList>
            <person name="Alam M."/>
            <person name="Haque M.S."/>
            <person name="Islam M.S."/>
            <person name="Emdad E.M."/>
            <person name="Islam M.M."/>
            <person name="Ahmed B."/>
            <person name="Halim A."/>
            <person name="Hossen Q.M.M."/>
            <person name="Hossain M.Z."/>
            <person name="Ahmed R."/>
            <person name="Khan M.M."/>
            <person name="Islam R."/>
            <person name="Rashid M.M."/>
            <person name="Khan S.A."/>
            <person name="Rahman M.S."/>
            <person name="Alam M."/>
            <person name="Yahiya A.S."/>
            <person name="Khan M.S."/>
            <person name="Azam M.S."/>
            <person name="Haque T."/>
            <person name="Lashkar M.Z.H."/>
            <person name="Akhand A.I."/>
            <person name="Morshed G."/>
            <person name="Roy S."/>
            <person name="Uddin K.S."/>
            <person name="Rabeya T."/>
            <person name="Hossain A.S."/>
            <person name="Chowdhury A."/>
            <person name="Snigdha A.R."/>
            <person name="Mortoza M.S."/>
            <person name="Matin S.A."/>
            <person name="Hoque S.M.E."/>
            <person name="Islam M.K."/>
            <person name="Roy D.K."/>
            <person name="Haider R."/>
            <person name="Moosa M.M."/>
            <person name="Elias S.M."/>
            <person name="Hasan A.M."/>
            <person name="Jahan S."/>
            <person name="Shafiuddin M."/>
            <person name="Mahmood N."/>
            <person name="Shommy N.S."/>
        </authorList>
    </citation>
    <scope>NUCLEOTIDE SEQUENCE [LARGE SCALE GENOMIC DNA]</scope>
    <source>
        <strain evidence="3">cv. O-4</strain>
    </source>
</reference>
<name>A0A1R3I516_9ROSI</name>
<gene>
    <name evidence="2" type="ORF">COLO4_25037</name>
</gene>